<keyword evidence="3 10" id="KW-0444">Lipid biosynthesis</keyword>
<dbReference type="GO" id="GO:0016020">
    <property type="term" value="C:membrane"/>
    <property type="evidence" value="ECO:0007669"/>
    <property type="project" value="UniProtKB-SubCell"/>
</dbReference>
<keyword evidence="8" id="KW-0472">Membrane</keyword>
<keyword evidence="13" id="KW-1185">Reference proteome</keyword>
<proteinExistence type="inferred from homology"/>
<dbReference type="FunFam" id="3.40.50.720:FF:000143">
    <property type="entry name" value="Fatty acyl-CoA reductase"/>
    <property type="match status" value="1"/>
</dbReference>
<evidence type="ECO:0000256" key="4">
    <source>
        <dbReference type="ARBA" id="ARBA00022692"/>
    </source>
</evidence>
<dbReference type="CDD" id="cd05236">
    <property type="entry name" value="FAR-N_SDR_e"/>
    <property type="match status" value="1"/>
</dbReference>
<keyword evidence="10" id="KW-0560">Oxidoreductase</keyword>
<dbReference type="InParanoid" id="A0A482WNF1"/>
<evidence type="ECO:0000256" key="7">
    <source>
        <dbReference type="ARBA" id="ARBA00023098"/>
    </source>
</evidence>
<comment type="subcellular location">
    <subcellularLocation>
        <location evidence="1">Membrane</location>
        <topology evidence="1">Multi-pass membrane protein</topology>
    </subcellularLocation>
</comment>
<reference evidence="12 13" key="1">
    <citation type="journal article" date="2017" name="Gigascience">
        <title>Genome sequence of the small brown planthopper, Laodelphax striatellus.</title>
        <authorList>
            <person name="Zhu J."/>
            <person name="Jiang F."/>
            <person name="Wang X."/>
            <person name="Yang P."/>
            <person name="Bao Y."/>
            <person name="Zhao W."/>
            <person name="Wang W."/>
            <person name="Lu H."/>
            <person name="Wang Q."/>
            <person name="Cui N."/>
            <person name="Li J."/>
            <person name="Chen X."/>
            <person name="Luo L."/>
            <person name="Yu J."/>
            <person name="Kang L."/>
            <person name="Cui F."/>
        </authorList>
    </citation>
    <scope>NUCLEOTIDE SEQUENCE [LARGE SCALE GENOMIC DNA]</scope>
    <source>
        <strain evidence="12">Lst14</strain>
    </source>
</reference>
<dbReference type="GO" id="GO:0080019">
    <property type="term" value="F:alcohol-forming very long-chain fatty acyl-CoA reductase activity"/>
    <property type="evidence" value="ECO:0007669"/>
    <property type="project" value="InterPro"/>
</dbReference>
<comment type="caution">
    <text evidence="12">The sequence shown here is derived from an EMBL/GenBank/DDBJ whole genome shotgun (WGS) entry which is preliminary data.</text>
</comment>
<sequence length="402" mass="45225">MVIETMDTSGSLPDVFKDTSVLISGGTGFMGKVLTEKLLRSCPDIKNIYLLIREKKGKNFDQRLEEIFNDPLFSVVDKEYPKFRYKVNGIPGDIAAPGLGLSPEDREKIIQEVGIVFHGAATVRFDEKLKIAFNINIRGTREMLALAKDMKNLKAFVHISTAYANCHLDRIEEKLYEGPIDHKRLEQIVTNVDDDELLEALLPKLLSKWPNTYAYTKAVAEQVVKEFAGNLPVTIFRPAIVVGTAYEPVIGWTDNVYGPTGIVVGAGCGVLRTLQADLTCDANIVPVDMCVNALIACAWECVLQRNNSQVLLTNQETEPEKPEDPKIYNYVSTVEKPLKWGDFKHLIEVHRNSVPTIKAMWYYFLVTTKYRFLSIIFTYLLHYFPALIIDSAAKLTGKESPK</sequence>
<dbReference type="SMR" id="A0A482WNF1"/>
<evidence type="ECO:0000313" key="12">
    <source>
        <dbReference type="EMBL" id="RZF34742.1"/>
    </source>
</evidence>
<organism evidence="12 13">
    <name type="scientific">Laodelphax striatellus</name>
    <name type="common">Small brown planthopper</name>
    <name type="synonym">Delphax striatella</name>
    <dbReference type="NCBI Taxonomy" id="195883"/>
    <lineage>
        <taxon>Eukaryota</taxon>
        <taxon>Metazoa</taxon>
        <taxon>Ecdysozoa</taxon>
        <taxon>Arthropoda</taxon>
        <taxon>Hexapoda</taxon>
        <taxon>Insecta</taxon>
        <taxon>Pterygota</taxon>
        <taxon>Neoptera</taxon>
        <taxon>Paraneoptera</taxon>
        <taxon>Hemiptera</taxon>
        <taxon>Auchenorrhyncha</taxon>
        <taxon>Fulgoroidea</taxon>
        <taxon>Delphacidae</taxon>
        <taxon>Criomorphinae</taxon>
        <taxon>Laodelphax</taxon>
    </lineage>
</organism>
<dbReference type="AlphaFoldDB" id="A0A482WNF1"/>
<dbReference type="Pfam" id="PF07993">
    <property type="entry name" value="NAD_binding_4"/>
    <property type="match status" value="1"/>
</dbReference>
<evidence type="ECO:0000256" key="6">
    <source>
        <dbReference type="ARBA" id="ARBA00022989"/>
    </source>
</evidence>
<dbReference type="SUPFAM" id="SSF51735">
    <property type="entry name" value="NAD(P)-binding Rossmann-fold domains"/>
    <property type="match status" value="1"/>
</dbReference>
<evidence type="ECO:0000256" key="5">
    <source>
        <dbReference type="ARBA" id="ARBA00022857"/>
    </source>
</evidence>
<name>A0A482WNF1_LAOST</name>
<dbReference type="PANTHER" id="PTHR11011">
    <property type="entry name" value="MALE STERILITY PROTEIN 2-RELATED"/>
    <property type="match status" value="1"/>
</dbReference>
<keyword evidence="7 10" id="KW-0443">Lipid metabolism</keyword>
<dbReference type="GO" id="GO:0005777">
    <property type="term" value="C:peroxisome"/>
    <property type="evidence" value="ECO:0007669"/>
    <property type="project" value="TreeGrafter"/>
</dbReference>
<dbReference type="EC" id="1.2.1.84" evidence="10"/>
<evidence type="ECO:0000313" key="13">
    <source>
        <dbReference type="Proteomes" id="UP000291343"/>
    </source>
</evidence>
<comment type="catalytic activity">
    <reaction evidence="9 10">
        <text>a long-chain fatty acyl-CoA + 2 NADPH + 2 H(+) = a long-chain primary fatty alcohol + 2 NADP(+) + CoA</text>
        <dbReference type="Rhea" id="RHEA:52716"/>
        <dbReference type="ChEBI" id="CHEBI:15378"/>
        <dbReference type="ChEBI" id="CHEBI:57287"/>
        <dbReference type="ChEBI" id="CHEBI:57783"/>
        <dbReference type="ChEBI" id="CHEBI:58349"/>
        <dbReference type="ChEBI" id="CHEBI:77396"/>
        <dbReference type="ChEBI" id="CHEBI:83139"/>
        <dbReference type="EC" id="1.2.1.84"/>
    </reaction>
</comment>
<evidence type="ECO:0000256" key="3">
    <source>
        <dbReference type="ARBA" id="ARBA00022516"/>
    </source>
</evidence>
<dbReference type="Proteomes" id="UP000291343">
    <property type="component" value="Unassembled WGS sequence"/>
</dbReference>
<dbReference type="STRING" id="195883.A0A482WNF1"/>
<evidence type="ECO:0000256" key="10">
    <source>
        <dbReference type="RuleBase" id="RU363097"/>
    </source>
</evidence>
<keyword evidence="5 10" id="KW-0521">NADP</keyword>
<dbReference type="GO" id="GO:0102965">
    <property type="term" value="F:alcohol-forming long-chain fatty acyl-CoA reductase activity"/>
    <property type="evidence" value="ECO:0007669"/>
    <property type="project" value="UniProtKB-EC"/>
</dbReference>
<protein>
    <recommendedName>
        <fullName evidence="10">Fatty acyl-CoA reductase</fullName>
        <ecNumber evidence="10">1.2.1.84</ecNumber>
    </recommendedName>
</protein>
<dbReference type="Gene3D" id="3.40.50.720">
    <property type="entry name" value="NAD(P)-binding Rossmann-like Domain"/>
    <property type="match status" value="1"/>
</dbReference>
<keyword evidence="4" id="KW-0812">Transmembrane</keyword>
<keyword evidence="6" id="KW-1133">Transmembrane helix</keyword>
<evidence type="ECO:0000256" key="2">
    <source>
        <dbReference type="ARBA" id="ARBA00005928"/>
    </source>
</evidence>
<dbReference type="InterPro" id="IPR026055">
    <property type="entry name" value="FAR"/>
</dbReference>
<comment type="function">
    <text evidence="10">Catalyzes the reduction of fatty acyl-CoA to fatty alcohols.</text>
</comment>
<accession>A0A482WNF1</accession>
<evidence type="ECO:0000259" key="11">
    <source>
        <dbReference type="Pfam" id="PF07993"/>
    </source>
</evidence>
<comment type="similarity">
    <text evidence="2 10">Belongs to the fatty acyl-CoA reductase family.</text>
</comment>
<feature type="domain" description="Thioester reductase (TE)" evidence="11">
    <location>
        <begin position="23"/>
        <end position="293"/>
    </location>
</feature>
<dbReference type="InterPro" id="IPR036291">
    <property type="entry name" value="NAD(P)-bd_dom_sf"/>
</dbReference>
<dbReference type="OrthoDB" id="429813at2759"/>
<dbReference type="EMBL" id="QKKF02030383">
    <property type="protein sequence ID" value="RZF34742.1"/>
    <property type="molecule type" value="Genomic_DNA"/>
</dbReference>
<evidence type="ECO:0000256" key="8">
    <source>
        <dbReference type="ARBA" id="ARBA00023136"/>
    </source>
</evidence>
<dbReference type="InterPro" id="IPR013120">
    <property type="entry name" value="FAR_NAD-bd"/>
</dbReference>
<dbReference type="PANTHER" id="PTHR11011:SF60">
    <property type="entry name" value="FATTY ACYL-COA REDUCTASE-RELATED"/>
    <property type="match status" value="1"/>
</dbReference>
<evidence type="ECO:0000256" key="9">
    <source>
        <dbReference type="ARBA" id="ARBA00052530"/>
    </source>
</evidence>
<dbReference type="GO" id="GO:0035336">
    <property type="term" value="P:long-chain fatty-acyl-CoA metabolic process"/>
    <property type="evidence" value="ECO:0007669"/>
    <property type="project" value="TreeGrafter"/>
</dbReference>
<gene>
    <name evidence="12" type="ORF">LSTR_LSTR007794</name>
</gene>
<evidence type="ECO:0000256" key="1">
    <source>
        <dbReference type="ARBA" id="ARBA00004141"/>
    </source>
</evidence>